<evidence type="ECO:0000256" key="1">
    <source>
        <dbReference type="ARBA" id="ARBA00004613"/>
    </source>
</evidence>
<dbReference type="SUPFAM" id="SSF49842">
    <property type="entry name" value="TNF-like"/>
    <property type="match status" value="1"/>
</dbReference>
<proteinExistence type="predicted"/>
<dbReference type="Gene3D" id="2.60.120.40">
    <property type="match status" value="1"/>
</dbReference>
<organism evidence="4 5">
    <name type="scientific">Potamilus streckersoni</name>
    <dbReference type="NCBI Taxonomy" id="2493646"/>
    <lineage>
        <taxon>Eukaryota</taxon>
        <taxon>Metazoa</taxon>
        <taxon>Spiralia</taxon>
        <taxon>Lophotrochozoa</taxon>
        <taxon>Mollusca</taxon>
        <taxon>Bivalvia</taxon>
        <taxon>Autobranchia</taxon>
        <taxon>Heteroconchia</taxon>
        <taxon>Palaeoheterodonta</taxon>
        <taxon>Unionida</taxon>
        <taxon>Unionoidea</taxon>
        <taxon>Unionidae</taxon>
        <taxon>Ambleminae</taxon>
        <taxon>Lampsilini</taxon>
        <taxon>Potamilus</taxon>
    </lineage>
</organism>
<reference evidence="4" key="2">
    <citation type="journal article" date="2021" name="Genome Biol. Evol.">
        <title>Developing a high-quality reference genome for a parasitic bivalve with doubly uniparental inheritance (Bivalvia: Unionida).</title>
        <authorList>
            <person name="Smith C.H."/>
        </authorList>
    </citation>
    <scope>NUCLEOTIDE SEQUENCE</scope>
    <source>
        <strain evidence="4">CHS0354</strain>
        <tissue evidence="4">Mantle</tissue>
    </source>
</reference>
<reference evidence="4" key="1">
    <citation type="journal article" date="2021" name="Genome Biol. Evol.">
        <title>A High-Quality Reference Genome for a Parasitic Bivalve with Doubly Uniparental Inheritance (Bivalvia: Unionida).</title>
        <authorList>
            <person name="Smith C.H."/>
        </authorList>
    </citation>
    <scope>NUCLEOTIDE SEQUENCE</scope>
    <source>
        <strain evidence="4">CHS0354</strain>
    </source>
</reference>
<keyword evidence="5" id="KW-1185">Reference proteome</keyword>
<accession>A0AAE0W1R7</accession>
<feature type="domain" description="C1q" evidence="3">
    <location>
        <begin position="54"/>
        <end position="189"/>
    </location>
</feature>
<dbReference type="Proteomes" id="UP001195483">
    <property type="component" value="Unassembled WGS sequence"/>
</dbReference>
<evidence type="ECO:0000313" key="5">
    <source>
        <dbReference type="Proteomes" id="UP001195483"/>
    </source>
</evidence>
<comment type="subcellular location">
    <subcellularLocation>
        <location evidence="1">Secreted</location>
    </subcellularLocation>
</comment>
<dbReference type="InterPro" id="IPR001073">
    <property type="entry name" value="C1q_dom"/>
</dbReference>
<evidence type="ECO:0000259" key="3">
    <source>
        <dbReference type="PROSITE" id="PS50871"/>
    </source>
</evidence>
<dbReference type="PANTHER" id="PTHR15427:SF2">
    <property type="entry name" value="EMILIN-3"/>
    <property type="match status" value="1"/>
</dbReference>
<dbReference type="PRINTS" id="PR00007">
    <property type="entry name" value="COMPLEMNTC1Q"/>
</dbReference>
<gene>
    <name evidence="4" type="ORF">CHS0354_042308</name>
</gene>
<name>A0AAE0W1R7_9BIVA</name>
<evidence type="ECO:0000313" key="4">
    <source>
        <dbReference type="EMBL" id="KAK3597959.1"/>
    </source>
</evidence>
<dbReference type="EMBL" id="JAEAOA010002354">
    <property type="protein sequence ID" value="KAK3597959.1"/>
    <property type="molecule type" value="Genomic_DNA"/>
</dbReference>
<comment type="caution">
    <text evidence="4">The sequence shown here is derived from an EMBL/GenBank/DDBJ whole genome shotgun (WGS) entry which is preliminary data.</text>
</comment>
<evidence type="ECO:0000256" key="2">
    <source>
        <dbReference type="ARBA" id="ARBA00022525"/>
    </source>
</evidence>
<dbReference type="GO" id="GO:0005576">
    <property type="term" value="C:extracellular region"/>
    <property type="evidence" value="ECO:0007669"/>
    <property type="project" value="UniProtKB-SubCell"/>
</dbReference>
<dbReference type="GO" id="GO:0031012">
    <property type="term" value="C:extracellular matrix"/>
    <property type="evidence" value="ECO:0007669"/>
    <property type="project" value="TreeGrafter"/>
</dbReference>
<dbReference type="PANTHER" id="PTHR15427">
    <property type="entry name" value="EMILIN ELASTIN MICROFIBRIL INTERFACE-LOCATED PROTEIN ELASTIN MICROFIBRIL INTERFACER"/>
    <property type="match status" value="1"/>
</dbReference>
<reference evidence="4" key="3">
    <citation type="submission" date="2023-05" db="EMBL/GenBank/DDBJ databases">
        <authorList>
            <person name="Smith C.H."/>
        </authorList>
    </citation>
    <scope>NUCLEOTIDE SEQUENCE</scope>
    <source>
        <strain evidence="4">CHS0354</strain>
        <tissue evidence="4">Mantle</tissue>
    </source>
</reference>
<dbReference type="PROSITE" id="PS50871">
    <property type="entry name" value="C1Q"/>
    <property type="match status" value="1"/>
</dbReference>
<dbReference type="SMART" id="SM00110">
    <property type="entry name" value="C1Q"/>
    <property type="match status" value="1"/>
</dbReference>
<dbReference type="Pfam" id="PF00386">
    <property type="entry name" value="C1q"/>
    <property type="match status" value="1"/>
</dbReference>
<sequence>MDIGFSTSVLIRQDVSNIEPQQAEMGKRLAELVPFKKRIQTAKHTAAIKDIKRTVTRKAAFTAMFSSFPVSITPGRSLQFDRVDYSEGNAYDAKLGIFTCPVSGTYFFFTNILSIYHSGQVETEIVVEGIGKGTTSAFNENNHAQGSTAAAVHCDAGQRVWVQGAYGSQAFGASFSSFTGYLLWPADAAINSN</sequence>
<protein>
    <recommendedName>
        <fullName evidence="3">C1q domain-containing protein</fullName>
    </recommendedName>
</protein>
<dbReference type="InterPro" id="IPR008983">
    <property type="entry name" value="Tumour_necrosis_fac-like_dom"/>
</dbReference>
<keyword evidence="2" id="KW-0964">Secreted</keyword>
<dbReference type="AlphaFoldDB" id="A0AAE0W1R7"/>
<dbReference type="InterPro" id="IPR050392">
    <property type="entry name" value="Collagen/C1q_domain"/>
</dbReference>